<keyword evidence="2" id="KW-1185">Reference proteome</keyword>
<sequence length="159" mass="17966">MAFNLLVWHCRPVGKAADSTSGAYTTCAVGSRVISVSNFVLWCLCIYRMWLMKKNLKVRRYHLSSNCYNYLLGLLSGCCTAEPLLRFVMDISIFNLDGETSLAPFQTVSLIIEAFAWCSRLIMIGLGTKLHIREFRPYVRFGIIYVLAGDAVILNLILQ</sequence>
<dbReference type="Proteomes" id="UP001164539">
    <property type="component" value="Chromosome 13"/>
</dbReference>
<name>A0ACC1WV11_MELAZ</name>
<evidence type="ECO:0000313" key="2">
    <source>
        <dbReference type="Proteomes" id="UP001164539"/>
    </source>
</evidence>
<dbReference type="EMBL" id="CM051406">
    <property type="protein sequence ID" value="KAJ4703045.1"/>
    <property type="molecule type" value="Genomic_DNA"/>
</dbReference>
<gene>
    <name evidence="1" type="ORF">OWV82_023002</name>
</gene>
<evidence type="ECO:0000313" key="1">
    <source>
        <dbReference type="EMBL" id="KAJ4703045.1"/>
    </source>
</evidence>
<comment type="caution">
    <text evidence="1">The sequence shown here is derived from an EMBL/GenBank/DDBJ whole genome shotgun (WGS) entry which is preliminary data.</text>
</comment>
<accession>A0ACC1WV11</accession>
<organism evidence="1 2">
    <name type="scientific">Melia azedarach</name>
    <name type="common">Chinaberry tree</name>
    <dbReference type="NCBI Taxonomy" id="155640"/>
    <lineage>
        <taxon>Eukaryota</taxon>
        <taxon>Viridiplantae</taxon>
        <taxon>Streptophyta</taxon>
        <taxon>Embryophyta</taxon>
        <taxon>Tracheophyta</taxon>
        <taxon>Spermatophyta</taxon>
        <taxon>Magnoliopsida</taxon>
        <taxon>eudicotyledons</taxon>
        <taxon>Gunneridae</taxon>
        <taxon>Pentapetalae</taxon>
        <taxon>rosids</taxon>
        <taxon>malvids</taxon>
        <taxon>Sapindales</taxon>
        <taxon>Meliaceae</taxon>
        <taxon>Melia</taxon>
    </lineage>
</organism>
<reference evidence="1 2" key="1">
    <citation type="journal article" date="2023" name="Science">
        <title>Complex scaffold remodeling in plant triterpene biosynthesis.</title>
        <authorList>
            <person name="De La Pena R."/>
            <person name="Hodgson H."/>
            <person name="Liu J.C."/>
            <person name="Stephenson M.J."/>
            <person name="Martin A.C."/>
            <person name="Owen C."/>
            <person name="Harkess A."/>
            <person name="Leebens-Mack J."/>
            <person name="Jimenez L.E."/>
            <person name="Osbourn A."/>
            <person name="Sattely E.S."/>
        </authorList>
    </citation>
    <scope>NUCLEOTIDE SEQUENCE [LARGE SCALE GENOMIC DNA]</scope>
    <source>
        <strain evidence="2">cv. JPN11</strain>
        <tissue evidence="1">Leaf</tissue>
    </source>
</reference>
<protein>
    <submittedName>
        <fullName evidence="1">ABC transporter C family member 2</fullName>
    </submittedName>
</protein>
<proteinExistence type="predicted"/>